<feature type="domain" description="Protein kinase" evidence="11">
    <location>
        <begin position="243"/>
        <end position="491"/>
    </location>
</feature>
<evidence type="ECO:0000256" key="5">
    <source>
        <dbReference type="ARBA" id="ARBA00022777"/>
    </source>
</evidence>
<evidence type="ECO:0000256" key="6">
    <source>
        <dbReference type="ARBA" id="ARBA00022840"/>
    </source>
</evidence>
<evidence type="ECO:0000259" key="11">
    <source>
        <dbReference type="PROSITE" id="PS50011"/>
    </source>
</evidence>
<keyword evidence="3" id="KW-0808">Transferase</keyword>
<dbReference type="InterPro" id="IPR011009">
    <property type="entry name" value="Kinase-like_dom_sf"/>
</dbReference>
<dbReference type="InterPro" id="IPR000719">
    <property type="entry name" value="Prot_kinase_dom"/>
</dbReference>
<dbReference type="GO" id="GO:0005524">
    <property type="term" value="F:ATP binding"/>
    <property type="evidence" value="ECO:0007669"/>
    <property type="project" value="UniProtKB-UniRule"/>
</dbReference>
<evidence type="ECO:0000256" key="1">
    <source>
        <dbReference type="ARBA" id="ARBA00006529"/>
    </source>
</evidence>
<dbReference type="PROSITE" id="PS50011">
    <property type="entry name" value="PROTEIN_KINASE_DOM"/>
    <property type="match status" value="1"/>
</dbReference>
<dbReference type="SUPFAM" id="SSF56112">
    <property type="entry name" value="Protein kinase-like (PK-like)"/>
    <property type="match status" value="1"/>
</dbReference>
<dbReference type="Proteomes" id="UP000288805">
    <property type="component" value="Unassembled WGS sequence"/>
</dbReference>
<dbReference type="InterPro" id="IPR017441">
    <property type="entry name" value="Protein_kinase_ATP_BS"/>
</dbReference>
<dbReference type="InterPro" id="IPR050538">
    <property type="entry name" value="MAP_kinase_kinase_kinase"/>
</dbReference>
<dbReference type="SMART" id="SM00220">
    <property type="entry name" value="S_TKc"/>
    <property type="match status" value="1"/>
</dbReference>
<gene>
    <name evidence="12" type="primary">MAPKKK3_0</name>
    <name evidence="12" type="ORF">CK203_111723</name>
</gene>
<feature type="compositionally biased region" description="Polar residues" evidence="10">
    <location>
        <begin position="17"/>
        <end position="32"/>
    </location>
</feature>
<comment type="similarity">
    <text evidence="1">Belongs to the protein kinase superfamily. STE Ser/Thr protein kinase family. MAP kinase kinase kinase subfamily.</text>
</comment>
<dbReference type="GO" id="GO:0004709">
    <property type="term" value="F:MAP kinase kinase kinase activity"/>
    <property type="evidence" value="ECO:0007669"/>
    <property type="project" value="UniProtKB-EC"/>
</dbReference>
<evidence type="ECO:0000256" key="8">
    <source>
        <dbReference type="ARBA" id="ARBA00048329"/>
    </source>
</evidence>
<protein>
    <recommendedName>
        <fullName evidence="2">mitogen-activated protein kinase kinase kinase</fullName>
        <ecNumber evidence="2">2.7.11.25</ecNumber>
    </recommendedName>
</protein>
<feature type="region of interest" description="Disordered" evidence="10">
    <location>
        <begin position="160"/>
        <end position="228"/>
    </location>
</feature>
<comment type="catalytic activity">
    <reaction evidence="7">
        <text>L-threonyl-[protein] + ATP = O-phospho-L-threonyl-[protein] + ADP + H(+)</text>
        <dbReference type="Rhea" id="RHEA:46608"/>
        <dbReference type="Rhea" id="RHEA-COMP:11060"/>
        <dbReference type="Rhea" id="RHEA-COMP:11605"/>
        <dbReference type="ChEBI" id="CHEBI:15378"/>
        <dbReference type="ChEBI" id="CHEBI:30013"/>
        <dbReference type="ChEBI" id="CHEBI:30616"/>
        <dbReference type="ChEBI" id="CHEBI:61977"/>
        <dbReference type="ChEBI" id="CHEBI:456216"/>
        <dbReference type="EC" id="2.7.11.25"/>
    </reaction>
</comment>
<evidence type="ECO:0000313" key="13">
    <source>
        <dbReference type="Proteomes" id="UP000288805"/>
    </source>
</evidence>
<evidence type="ECO:0000256" key="2">
    <source>
        <dbReference type="ARBA" id="ARBA00012406"/>
    </source>
</evidence>
<name>A0A438DDH7_VITVI</name>
<proteinExistence type="inferred from homology"/>
<dbReference type="PANTHER" id="PTHR48016:SF8">
    <property type="entry name" value="MITOGEN-ACTIVATED PROTEIN KINASE KINASE KINASE 3"/>
    <property type="match status" value="1"/>
</dbReference>
<feature type="compositionally biased region" description="Basic and acidic residues" evidence="10">
    <location>
        <begin position="33"/>
        <end position="48"/>
    </location>
</feature>
<sequence length="565" mass="61545">MPAWWGRKSSKCKEEVQQQNPESTLYNISKISIRNDKKNGKDKPKSFDEGLFSRNSPRSSKDYGALTVSGGGGSSGFSGFDSDCGDKIRGHPLPLPSAGIEHGVGSGSGSVSSVSSSGSSDDHPSPHDHAPFGVYRWVSGHWTLVPASFVLLLTETRVDPRGQGETKSNTRSRSPGPGSRSATSPLHPRFSTSNIDSLTGKQEEGRSCHRLPLPPGSPTSPSTLSSTRTCVVTESTTCNMSKWKKGRLLGRGTFGHVYVGFNSENGQMCAIKEVKVVSDDHTSKECLKQLNQGEETLSVYLEYVSGGSIHKLLQEYGPFKEPVIQNYARQIISGLAYLHGRSTVHRDIKGANILVGPNGEIKLADFGMAKHINSSSSMLSFKGSPYWMAPEVVMNTNGYSLAVDIWSLGCTILEMATSKPPWSQYEGVRLWIFGPYFIVVIFVKTALELHSNRTSLTLFDGDYVTKPVGTVSRAAKNSRDSVRTITSLPVSPCSSPLRNYGPAHKSCFLSPPHPSYPIVGQSSYNSNDYSLYPTRAITKYTHDPWSDNPPFRSLTPNGSPRTRPI</sequence>
<feature type="compositionally biased region" description="Low complexity" evidence="10">
    <location>
        <begin position="169"/>
        <end position="185"/>
    </location>
</feature>
<comment type="catalytic activity">
    <reaction evidence="8">
        <text>L-seryl-[protein] + ATP = O-phospho-L-seryl-[protein] + ADP + H(+)</text>
        <dbReference type="Rhea" id="RHEA:17989"/>
        <dbReference type="Rhea" id="RHEA-COMP:9863"/>
        <dbReference type="Rhea" id="RHEA-COMP:11604"/>
        <dbReference type="ChEBI" id="CHEBI:15378"/>
        <dbReference type="ChEBI" id="CHEBI:29999"/>
        <dbReference type="ChEBI" id="CHEBI:30616"/>
        <dbReference type="ChEBI" id="CHEBI:83421"/>
        <dbReference type="ChEBI" id="CHEBI:456216"/>
        <dbReference type="EC" id="2.7.11.25"/>
    </reaction>
</comment>
<dbReference type="EC" id="2.7.11.25" evidence="2"/>
<dbReference type="PROSITE" id="PS00107">
    <property type="entry name" value="PROTEIN_KINASE_ATP"/>
    <property type="match status" value="1"/>
</dbReference>
<evidence type="ECO:0000256" key="3">
    <source>
        <dbReference type="ARBA" id="ARBA00022679"/>
    </source>
</evidence>
<dbReference type="EMBL" id="QGNW01001678">
    <property type="protein sequence ID" value="RVW33451.1"/>
    <property type="molecule type" value="Genomic_DNA"/>
</dbReference>
<evidence type="ECO:0000313" key="12">
    <source>
        <dbReference type="EMBL" id="RVW33451.1"/>
    </source>
</evidence>
<accession>A0A438DDH7</accession>
<keyword evidence="4 9" id="KW-0547">Nucleotide-binding</keyword>
<dbReference type="AlphaFoldDB" id="A0A438DDH7"/>
<feature type="region of interest" description="Disordered" evidence="10">
    <location>
        <begin position="1"/>
        <end position="127"/>
    </location>
</feature>
<dbReference type="Gene3D" id="1.10.510.10">
    <property type="entry name" value="Transferase(Phosphotransferase) domain 1"/>
    <property type="match status" value="1"/>
</dbReference>
<keyword evidence="6 9" id="KW-0067">ATP-binding</keyword>
<reference evidence="12 13" key="1">
    <citation type="journal article" date="2018" name="PLoS Genet.">
        <title>Population sequencing reveals clonal diversity and ancestral inbreeding in the grapevine cultivar Chardonnay.</title>
        <authorList>
            <person name="Roach M.J."/>
            <person name="Johnson D.L."/>
            <person name="Bohlmann J."/>
            <person name="van Vuuren H.J."/>
            <person name="Jones S.J."/>
            <person name="Pretorius I.S."/>
            <person name="Schmidt S.A."/>
            <person name="Borneman A.R."/>
        </authorList>
    </citation>
    <scope>NUCLEOTIDE SEQUENCE [LARGE SCALE GENOMIC DNA]</scope>
    <source>
        <strain evidence="13">cv. Chardonnay</strain>
        <tissue evidence="12">Leaf</tissue>
    </source>
</reference>
<keyword evidence="5 12" id="KW-0418">Kinase</keyword>
<evidence type="ECO:0000256" key="9">
    <source>
        <dbReference type="PROSITE-ProRule" id="PRU10141"/>
    </source>
</evidence>
<dbReference type="PANTHER" id="PTHR48016">
    <property type="entry name" value="MAP KINASE KINASE KINASE SSK2-RELATED-RELATED"/>
    <property type="match status" value="1"/>
</dbReference>
<feature type="binding site" evidence="9">
    <location>
        <position position="272"/>
    </location>
    <ligand>
        <name>ATP</name>
        <dbReference type="ChEBI" id="CHEBI:30616"/>
    </ligand>
</feature>
<evidence type="ECO:0000256" key="4">
    <source>
        <dbReference type="ARBA" id="ARBA00022741"/>
    </source>
</evidence>
<organism evidence="12 13">
    <name type="scientific">Vitis vinifera</name>
    <name type="common">Grape</name>
    <dbReference type="NCBI Taxonomy" id="29760"/>
    <lineage>
        <taxon>Eukaryota</taxon>
        <taxon>Viridiplantae</taxon>
        <taxon>Streptophyta</taxon>
        <taxon>Embryophyta</taxon>
        <taxon>Tracheophyta</taxon>
        <taxon>Spermatophyta</taxon>
        <taxon>Magnoliopsida</taxon>
        <taxon>eudicotyledons</taxon>
        <taxon>Gunneridae</taxon>
        <taxon>Pentapetalae</taxon>
        <taxon>rosids</taxon>
        <taxon>Vitales</taxon>
        <taxon>Vitaceae</taxon>
        <taxon>Viteae</taxon>
        <taxon>Vitis</taxon>
    </lineage>
</organism>
<feature type="compositionally biased region" description="Polar residues" evidence="10">
    <location>
        <begin position="190"/>
        <end position="200"/>
    </location>
</feature>
<evidence type="ECO:0000256" key="7">
    <source>
        <dbReference type="ARBA" id="ARBA00047559"/>
    </source>
</evidence>
<evidence type="ECO:0000256" key="10">
    <source>
        <dbReference type="SAM" id="MobiDB-lite"/>
    </source>
</evidence>
<dbReference type="Pfam" id="PF00069">
    <property type="entry name" value="Pkinase"/>
    <property type="match status" value="1"/>
</dbReference>
<comment type="caution">
    <text evidence="12">The sequence shown here is derived from an EMBL/GenBank/DDBJ whole genome shotgun (WGS) entry which is preliminary data.</text>
</comment>
<feature type="compositionally biased region" description="Low complexity" evidence="10">
    <location>
        <begin position="109"/>
        <end position="119"/>
    </location>
</feature>